<dbReference type="Proteomes" id="UP000054560">
    <property type="component" value="Unassembled WGS sequence"/>
</dbReference>
<name>A0A0L0FCK4_9EUKA</name>
<organism evidence="2 3">
    <name type="scientific">Sphaeroforma arctica JP610</name>
    <dbReference type="NCBI Taxonomy" id="667725"/>
    <lineage>
        <taxon>Eukaryota</taxon>
        <taxon>Ichthyosporea</taxon>
        <taxon>Ichthyophonida</taxon>
        <taxon>Sphaeroforma</taxon>
    </lineage>
</organism>
<feature type="non-terminal residue" evidence="2">
    <location>
        <position position="140"/>
    </location>
</feature>
<dbReference type="RefSeq" id="XP_014148083.1">
    <property type="nucleotide sequence ID" value="XM_014292608.1"/>
</dbReference>
<dbReference type="AlphaFoldDB" id="A0A0L0FCK4"/>
<accession>A0A0L0FCK4</accession>
<evidence type="ECO:0000313" key="2">
    <source>
        <dbReference type="EMBL" id="KNC74181.1"/>
    </source>
</evidence>
<dbReference type="GeneID" id="25913769"/>
<evidence type="ECO:0000256" key="1">
    <source>
        <dbReference type="SAM" id="MobiDB-lite"/>
    </source>
</evidence>
<evidence type="ECO:0000313" key="3">
    <source>
        <dbReference type="Proteomes" id="UP000054560"/>
    </source>
</evidence>
<sequence length="140" mass="15782">MVTYFLVKRSVDKSKVKHKQEVELEKNVKVEEVVMVYDRETNDLMVADENQRGCEADKHHIVNLSELTEVTFHYEVSGQKLTKVCYADRKCATWGQHLFCYKDASQAPLPSAPPASSAPASMDPSPFKPYPMSPSSFNPA</sequence>
<protein>
    <submittedName>
        <fullName evidence="2">Uncharacterized protein</fullName>
    </submittedName>
</protein>
<feature type="compositionally biased region" description="Low complexity" evidence="1">
    <location>
        <begin position="107"/>
        <end position="125"/>
    </location>
</feature>
<reference evidence="2 3" key="1">
    <citation type="submission" date="2011-02" db="EMBL/GenBank/DDBJ databases">
        <title>The Genome Sequence of Sphaeroforma arctica JP610.</title>
        <authorList>
            <consortium name="The Broad Institute Genome Sequencing Platform"/>
            <person name="Russ C."/>
            <person name="Cuomo C."/>
            <person name="Young S.K."/>
            <person name="Zeng Q."/>
            <person name="Gargeya S."/>
            <person name="Alvarado L."/>
            <person name="Berlin A."/>
            <person name="Chapman S.B."/>
            <person name="Chen Z."/>
            <person name="Freedman E."/>
            <person name="Gellesch M."/>
            <person name="Goldberg J."/>
            <person name="Griggs A."/>
            <person name="Gujja S."/>
            <person name="Heilman E."/>
            <person name="Heiman D."/>
            <person name="Howarth C."/>
            <person name="Mehta T."/>
            <person name="Neiman D."/>
            <person name="Pearson M."/>
            <person name="Roberts A."/>
            <person name="Saif S."/>
            <person name="Shea T."/>
            <person name="Shenoy N."/>
            <person name="Sisk P."/>
            <person name="Stolte C."/>
            <person name="Sykes S."/>
            <person name="White J."/>
            <person name="Yandava C."/>
            <person name="Burger G."/>
            <person name="Gray M.W."/>
            <person name="Holland P.W.H."/>
            <person name="King N."/>
            <person name="Lang F.B.F."/>
            <person name="Roger A.J."/>
            <person name="Ruiz-Trillo I."/>
            <person name="Haas B."/>
            <person name="Nusbaum C."/>
            <person name="Birren B."/>
        </authorList>
    </citation>
    <scope>NUCLEOTIDE SEQUENCE [LARGE SCALE GENOMIC DNA]</scope>
    <source>
        <strain evidence="2 3">JP610</strain>
    </source>
</reference>
<feature type="region of interest" description="Disordered" evidence="1">
    <location>
        <begin position="107"/>
        <end position="140"/>
    </location>
</feature>
<keyword evidence="3" id="KW-1185">Reference proteome</keyword>
<gene>
    <name evidence="2" type="ORF">SARC_13265</name>
</gene>
<proteinExistence type="predicted"/>
<dbReference type="EMBL" id="KQ244676">
    <property type="protein sequence ID" value="KNC74181.1"/>
    <property type="molecule type" value="Genomic_DNA"/>
</dbReference>